<organism evidence="1 2">
    <name type="scientific">Kordia aestuariivivens</name>
    <dbReference type="NCBI Taxonomy" id="2759037"/>
    <lineage>
        <taxon>Bacteria</taxon>
        <taxon>Pseudomonadati</taxon>
        <taxon>Bacteroidota</taxon>
        <taxon>Flavobacteriia</taxon>
        <taxon>Flavobacteriales</taxon>
        <taxon>Flavobacteriaceae</taxon>
        <taxon>Kordia</taxon>
    </lineage>
</organism>
<sequence length="60" mass="6363">MKKRDLKNLKLNKKSISSLKGGLSSPVKVSVLNICNTGCDSPVHTCGIINCNLSVVGCDM</sequence>
<evidence type="ECO:0000313" key="2">
    <source>
        <dbReference type="Proteomes" id="UP000619238"/>
    </source>
</evidence>
<name>A0ABR7QF53_9FLAO</name>
<reference evidence="1 2" key="1">
    <citation type="submission" date="2020-07" db="EMBL/GenBank/DDBJ databases">
        <title>Description of Kordia aestuariivivens sp. nov., isolated from a tidal flat.</title>
        <authorList>
            <person name="Park S."/>
            <person name="Yoon J.-H."/>
        </authorList>
    </citation>
    <scope>NUCLEOTIDE SEQUENCE [LARGE SCALE GENOMIC DNA]</scope>
    <source>
        <strain evidence="1 2">YSTF-M3</strain>
    </source>
</reference>
<keyword evidence="2" id="KW-1185">Reference proteome</keyword>
<dbReference type="EMBL" id="JACGWS010000017">
    <property type="protein sequence ID" value="MBC8757177.1"/>
    <property type="molecule type" value="Genomic_DNA"/>
</dbReference>
<protein>
    <recommendedName>
        <fullName evidence="3">Bacteriocin</fullName>
    </recommendedName>
</protein>
<comment type="caution">
    <text evidence="1">The sequence shown here is derived from an EMBL/GenBank/DDBJ whole genome shotgun (WGS) entry which is preliminary data.</text>
</comment>
<gene>
    <name evidence="1" type="ORF">H2O64_21080</name>
</gene>
<accession>A0ABR7QF53</accession>
<dbReference type="RefSeq" id="WP_187564221.1">
    <property type="nucleotide sequence ID" value="NZ_JACGWS010000017.1"/>
</dbReference>
<evidence type="ECO:0000313" key="1">
    <source>
        <dbReference type="EMBL" id="MBC8757177.1"/>
    </source>
</evidence>
<dbReference type="Proteomes" id="UP000619238">
    <property type="component" value="Unassembled WGS sequence"/>
</dbReference>
<evidence type="ECO:0008006" key="3">
    <source>
        <dbReference type="Google" id="ProtNLM"/>
    </source>
</evidence>
<proteinExistence type="predicted"/>